<accession>A0A371DPD2</accession>
<dbReference type="STRING" id="139420.A0A371DPD2"/>
<evidence type="ECO:0000256" key="2">
    <source>
        <dbReference type="SAM" id="Phobius"/>
    </source>
</evidence>
<feature type="transmembrane region" description="Helical" evidence="2">
    <location>
        <begin position="28"/>
        <end position="50"/>
    </location>
</feature>
<evidence type="ECO:0000256" key="1">
    <source>
        <dbReference type="SAM" id="MobiDB-lite"/>
    </source>
</evidence>
<keyword evidence="2" id="KW-1133">Transmembrane helix</keyword>
<dbReference type="OrthoDB" id="2756968at2759"/>
<keyword evidence="2" id="KW-0812">Transmembrane</keyword>
<feature type="compositionally biased region" description="Low complexity" evidence="1">
    <location>
        <begin position="330"/>
        <end position="343"/>
    </location>
</feature>
<feature type="region of interest" description="Disordered" evidence="1">
    <location>
        <begin position="60"/>
        <end position="82"/>
    </location>
</feature>
<evidence type="ECO:0000313" key="3">
    <source>
        <dbReference type="EMBL" id="RDX54362.1"/>
    </source>
</evidence>
<dbReference type="Proteomes" id="UP000256964">
    <property type="component" value="Unassembled WGS sequence"/>
</dbReference>
<protein>
    <submittedName>
        <fullName evidence="3">Uncharacterized protein</fullName>
    </submittedName>
</protein>
<keyword evidence="4" id="KW-1185">Reference proteome</keyword>
<name>A0A371DPD2_9APHY</name>
<gene>
    <name evidence="3" type="ORF">OH76DRAFT_1087222</name>
</gene>
<reference evidence="3 4" key="1">
    <citation type="journal article" date="2018" name="Biotechnol. Biofuels">
        <title>Integrative visual omics of the white-rot fungus Polyporus brumalis exposes the biotechnological potential of its oxidative enzymes for delignifying raw plant biomass.</title>
        <authorList>
            <person name="Miyauchi S."/>
            <person name="Rancon A."/>
            <person name="Drula E."/>
            <person name="Hage H."/>
            <person name="Chaduli D."/>
            <person name="Favel A."/>
            <person name="Grisel S."/>
            <person name="Henrissat B."/>
            <person name="Herpoel-Gimbert I."/>
            <person name="Ruiz-Duenas F.J."/>
            <person name="Chevret D."/>
            <person name="Hainaut M."/>
            <person name="Lin J."/>
            <person name="Wang M."/>
            <person name="Pangilinan J."/>
            <person name="Lipzen A."/>
            <person name="Lesage-Meessen L."/>
            <person name="Navarro D."/>
            <person name="Riley R."/>
            <person name="Grigoriev I.V."/>
            <person name="Zhou S."/>
            <person name="Raouche S."/>
            <person name="Rosso M.N."/>
        </authorList>
    </citation>
    <scope>NUCLEOTIDE SEQUENCE [LARGE SCALE GENOMIC DNA]</scope>
    <source>
        <strain evidence="3 4">BRFM 1820</strain>
    </source>
</reference>
<evidence type="ECO:0000313" key="4">
    <source>
        <dbReference type="Proteomes" id="UP000256964"/>
    </source>
</evidence>
<feature type="compositionally biased region" description="Polar residues" evidence="1">
    <location>
        <begin position="128"/>
        <end position="138"/>
    </location>
</feature>
<sequence length="417" mass="45080">MPPPAACSNCANDSSSAPPAQQQANVGVVLGVLGGLCLVAIVVVVVVPLVRRRVRRREPVLPSPSSNHSYRKARTSDIEDEMYLPSRRPSFLHQKMFPGPDGKPLLKPLILDPLRPISALTWSDLRSGANSPSSSTDPGSDELAHPHSHLHLHRGIPDPADQASLQTDRAQTSHRTMSKSTKSSYGTAGAIEDEARSSLPSLQRSPTPPGLPSKRGSPAVPSRRASLPITPISPPDSNPSPSRYGSGPAPSVHRQQARIASRGAAAMRHRFPARAAAWNLSPRTEMQTSTRRHARCSCPLPLRPPTSPMHGGRNAVRASPGASPRPMHCPSAHARPQAPASPSRSPPHSKRVSSDQGAPRPHQTRARALSGTRPSPHRHRRAHVPARALSRCPCRARRPRPLPKWMSWCVRQRRSDA</sequence>
<dbReference type="AlphaFoldDB" id="A0A371DPD2"/>
<proteinExistence type="predicted"/>
<feature type="compositionally biased region" description="Basic residues" evidence="1">
    <location>
        <begin position="375"/>
        <end position="384"/>
    </location>
</feature>
<dbReference type="EMBL" id="KZ857385">
    <property type="protein sequence ID" value="RDX54362.1"/>
    <property type="molecule type" value="Genomic_DNA"/>
</dbReference>
<keyword evidence="2" id="KW-0472">Membrane</keyword>
<feature type="region of interest" description="Disordered" evidence="1">
    <location>
        <begin position="125"/>
        <end position="267"/>
    </location>
</feature>
<feature type="compositionally biased region" description="Polar residues" evidence="1">
    <location>
        <begin position="163"/>
        <end position="186"/>
    </location>
</feature>
<feature type="region of interest" description="Disordered" evidence="1">
    <location>
        <begin position="280"/>
        <end position="386"/>
    </location>
</feature>
<organism evidence="3 4">
    <name type="scientific">Lentinus brumalis</name>
    <dbReference type="NCBI Taxonomy" id="2498619"/>
    <lineage>
        <taxon>Eukaryota</taxon>
        <taxon>Fungi</taxon>
        <taxon>Dikarya</taxon>
        <taxon>Basidiomycota</taxon>
        <taxon>Agaricomycotina</taxon>
        <taxon>Agaricomycetes</taxon>
        <taxon>Polyporales</taxon>
        <taxon>Polyporaceae</taxon>
        <taxon>Lentinus</taxon>
    </lineage>
</organism>